<proteinExistence type="predicted"/>
<dbReference type="AlphaFoldDB" id="A0A175RIU0"/>
<dbReference type="EMBL" id="LDQC01000084">
    <property type="protein sequence ID" value="KTR03348.1"/>
    <property type="molecule type" value="Genomic_DNA"/>
</dbReference>
<dbReference type="Proteomes" id="UP000078252">
    <property type="component" value="Unassembled WGS sequence"/>
</dbReference>
<protein>
    <submittedName>
        <fullName evidence="1">Uncharacterized protein</fullName>
    </submittedName>
</protein>
<sequence>MTASGDLRGDGGQQYLVDTTCSLATASSPDEVAVYDRRSGELVRSAVLSEFTANRPKPSAYPYLWQGHTVVLAYDGGASYRLVRLSPRGETTSDVRPFR</sequence>
<name>A0A175RIU0_9MICO</name>
<organism evidence="1 2">
    <name type="scientific">Curtobacterium luteum</name>
    <dbReference type="NCBI Taxonomy" id="33881"/>
    <lineage>
        <taxon>Bacteria</taxon>
        <taxon>Bacillati</taxon>
        <taxon>Actinomycetota</taxon>
        <taxon>Actinomycetes</taxon>
        <taxon>Micrococcales</taxon>
        <taxon>Microbacteriaceae</taxon>
        <taxon>Curtobacterium</taxon>
    </lineage>
</organism>
<evidence type="ECO:0000313" key="1">
    <source>
        <dbReference type="EMBL" id="KTR03348.1"/>
    </source>
</evidence>
<evidence type="ECO:0000313" key="2">
    <source>
        <dbReference type="Proteomes" id="UP000078252"/>
    </source>
</evidence>
<gene>
    <name evidence="1" type="ORF">NS184_14135</name>
</gene>
<dbReference type="OrthoDB" id="5020025at2"/>
<comment type="caution">
    <text evidence="1">The sequence shown here is derived from an EMBL/GenBank/DDBJ whole genome shotgun (WGS) entry which is preliminary data.</text>
</comment>
<reference evidence="1 2" key="1">
    <citation type="journal article" date="2016" name="Front. Microbiol.">
        <title>Genomic Resource of Rice Seed Associated Bacteria.</title>
        <authorList>
            <person name="Midha S."/>
            <person name="Bansal K."/>
            <person name="Sharma S."/>
            <person name="Kumar N."/>
            <person name="Patil P.P."/>
            <person name="Chaudhry V."/>
            <person name="Patil P.B."/>
        </authorList>
    </citation>
    <scope>NUCLEOTIDE SEQUENCE [LARGE SCALE GENOMIC DNA]</scope>
    <source>
        <strain evidence="1 2">NS184</strain>
    </source>
</reference>
<dbReference type="RefSeq" id="WP_058726739.1">
    <property type="nucleotide sequence ID" value="NZ_LDQC01000084.1"/>
</dbReference>
<accession>A0A175RIU0</accession>
<dbReference type="PATRIC" id="fig|33881.3.peg.3293"/>